<dbReference type="Pfam" id="PF00649">
    <property type="entry name" value="Copper-fist"/>
    <property type="match status" value="1"/>
</dbReference>
<dbReference type="GO" id="GO:0006879">
    <property type="term" value="P:intracellular iron ion homeostasis"/>
    <property type="evidence" value="ECO:0007669"/>
    <property type="project" value="TreeGrafter"/>
</dbReference>
<evidence type="ECO:0000256" key="4">
    <source>
        <dbReference type="ARBA" id="ARBA00023008"/>
    </source>
</evidence>
<gene>
    <name evidence="10" type="ORF">M440DRAFT_1224024</name>
</gene>
<feature type="compositionally biased region" description="Polar residues" evidence="8">
    <location>
        <begin position="415"/>
        <end position="432"/>
    </location>
</feature>
<dbReference type="GO" id="GO:0000981">
    <property type="term" value="F:DNA-binding transcription factor activity, RNA polymerase II-specific"/>
    <property type="evidence" value="ECO:0007669"/>
    <property type="project" value="TreeGrafter"/>
</dbReference>
<sequence length="508" mass="53317">MPLINGQKMACEPCIRGHRSTKCTHASERLMVPVRKPGRPLSSCPHPAAQPCGCAAVTAAFPRKQKCRRCGTSDKPSDCKPGDQEKEEEDKETPNGLVTPPSPSQKAPAAKAATYRVQKTSSSKNGTGKKQIGLTGLERMDASQLNILSSPESKPSQSSNGAIPTTPAAPLPGQGMMGFIPNGRSFSLGPAMFPLHSGLEGLLPVNGHSSSEPLRPNEQNATPAAGSCCGGRGAKSTMTPTHAPIHASVDSSGTNIKPPASMPTPGVGPPVNGMLMPQFNAQMNMPNVTFPYFVQPGVFAYPPQYGSFQQPLQPDQWRQLMATMNYTHPMANTQDVPYDNTAQVQFPQSSGLEAPWTSHQCGCGDSCECIGCATHPYNQATQDYVRSAWNSMQEDGSKGHRHSDSTHSALGGSHGTATPANQSPNGGSTPTGGQAEGRVSPAMAQTPSEGNSAIEEAALSASDFFFVSYPFGELCEGEKARCPCGDDCSCIGCSIHNTSPAPADFGIS</sequence>
<feature type="region of interest" description="Disordered" evidence="8">
    <location>
        <begin position="149"/>
        <end position="176"/>
    </location>
</feature>
<name>A0A2T4C899_TRILO</name>
<dbReference type="EMBL" id="KZ679130">
    <property type="protein sequence ID" value="PTB77799.1"/>
    <property type="molecule type" value="Genomic_DNA"/>
</dbReference>
<dbReference type="GO" id="GO:0005507">
    <property type="term" value="F:copper ion binding"/>
    <property type="evidence" value="ECO:0007669"/>
    <property type="project" value="InterPro"/>
</dbReference>
<dbReference type="PROSITE" id="PS50073">
    <property type="entry name" value="COPPER_FIST_2"/>
    <property type="match status" value="1"/>
</dbReference>
<dbReference type="PANTHER" id="PTHR28088:SF9">
    <property type="entry name" value="TRANSCRIPTION FACTOR GRISEA, PUTATIVE (AFU_ORTHOLOGUE AFUA_1G13190)-RELATED"/>
    <property type="match status" value="1"/>
</dbReference>
<feature type="region of interest" description="Disordered" evidence="8">
    <location>
        <begin position="204"/>
        <end position="239"/>
    </location>
</feature>
<protein>
    <recommendedName>
        <fullName evidence="9">Copper-fist domain-containing protein</fullName>
    </recommendedName>
</protein>
<proteinExistence type="predicted"/>
<dbReference type="GO" id="GO:0000978">
    <property type="term" value="F:RNA polymerase II cis-regulatory region sequence-specific DNA binding"/>
    <property type="evidence" value="ECO:0007669"/>
    <property type="project" value="TreeGrafter"/>
</dbReference>
<feature type="region of interest" description="Disordered" evidence="8">
    <location>
        <begin position="69"/>
        <end position="137"/>
    </location>
</feature>
<evidence type="ECO:0000259" key="9">
    <source>
        <dbReference type="PROSITE" id="PS50073"/>
    </source>
</evidence>
<dbReference type="AlphaFoldDB" id="A0A2T4C899"/>
<accession>A0A2T4C899</accession>
<evidence type="ECO:0000256" key="7">
    <source>
        <dbReference type="ARBA" id="ARBA00023242"/>
    </source>
</evidence>
<dbReference type="SMART" id="SM01090">
    <property type="entry name" value="Copper-fist"/>
    <property type="match status" value="1"/>
</dbReference>
<feature type="compositionally biased region" description="Low complexity" evidence="8">
    <location>
        <begin position="104"/>
        <end position="130"/>
    </location>
</feature>
<feature type="compositionally biased region" description="Polar residues" evidence="8">
    <location>
        <begin position="207"/>
        <end position="222"/>
    </location>
</feature>
<evidence type="ECO:0000256" key="8">
    <source>
        <dbReference type="SAM" id="MobiDB-lite"/>
    </source>
</evidence>
<dbReference type="GO" id="GO:0045944">
    <property type="term" value="P:positive regulation of transcription by RNA polymerase II"/>
    <property type="evidence" value="ECO:0007669"/>
    <property type="project" value="TreeGrafter"/>
</dbReference>
<keyword evidence="3" id="KW-0862">Zinc</keyword>
<evidence type="ECO:0000256" key="2">
    <source>
        <dbReference type="ARBA" id="ARBA00022723"/>
    </source>
</evidence>
<feature type="domain" description="Copper-fist" evidence="9">
    <location>
        <begin position="1"/>
        <end position="41"/>
    </location>
</feature>
<keyword evidence="2" id="KW-0479">Metal-binding</keyword>
<feature type="compositionally biased region" description="Low complexity" evidence="8">
    <location>
        <begin position="149"/>
        <end position="159"/>
    </location>
</feature>
<keyword evidence="5" id="KW-0805">Transcription regulation</keyword>
<evidence type="ECO:0000256" key="3">
    <source>
        <dbReference type="ARBA" id="ARBA00022833"/>
    </source>
</evidence>
<evidence type="ECO:0000313" key="11">
    <source>
        <dbReference type="Proteomes" id="UP000240760"/>
    </source>
</evidence>
<evidence type="ECO:0000256" key="6">
    <source>
        <dbReference type="ARBA" id="ARBA00023163"/>
    </source>
</evidence>
<dbReference type="PANTHER" id="PTHR28088">
    <property type="entry name" value="TRANSCRIPTIONAL ACTIVATOR HAA1-RELATED"/>
    <property type="match status" value="1"/>
</dbReference>
<dbReference type="InterPro" id="IPR036395">
    <property type="entry name" value="Cu_fist_DNA-bd_dom_sf"/>
</dbReference>
<feature type="region of interest" description="Disordered" evidence="8">
    <location>
        <begin position="391"/>
        <end position="451"/>
    </location>
</feature>
<keyword evidence="11" id="KW-1185">Reference proteome</keyword>
<keyword evidence="4" id="KW-0186">Copper</keyword>
<feature type="compositionally biased region" description="Basic and acidic residues" evidence="8">
    <location>
        <begin position="395"/>
        <end position="405"/>
    </location>
</feature>
<dbReference type="GO" id="GO:0005634">
    <property type="term" value="C:nucleus"/>
    <property type="evidence" value="ECO:0007669"/>
    <property type="project" value="UniProtKB-SubCell"/>
</dbReference>
<keyword evidence="6" id="KW-0804">Transcription</keyword>
<dbReference type="PRINTS" id="PR00617">
    <property type="entry name" value="COPPERFIST"/>
</dbReference>
<dbReference type="PROSITE" id="PS01119">
    <property type="entry name" value="COPPER_FIST_1"/>
    <property type="match status" value="1"/>
</dbReference>
<dbReference type="OrthoDB" id="5600085at2759"/>
<dbReference type="FunFam" id="3.90.430.10:FF:000001">
    <property type="entry name" value="Copper fist DNA-binding protein"/>
    <property type="match status" value="1"/>
</dbReference>
<dbReference type="InterPro" id="IPR051763">
    <property type="entry name" value="Copper_Homeo_Regul"/>
</dbReference>
<reference evidence="10 11" key="1">
    <citation type="submission" date="2016-07" db="EMBL/GenBank/DDBJ databases">
        <title>Multiple horizontal gene transfer events from other fungi enriched the ability of initially mycotrophic Trichoderma (Ascomycota) to feed on dead plant biomass.</title>
        <authorList>
            <consortium name="DOE Joint Genome Institute"/>
            <person name="Aerts A."/>
            <person name="Atanasova L."/>
            <person name="Chenthamara K."/>
            <person name="Zhang J."/>
            <person name="Grujic M."/>
            <person name="Henrissat B."/>
            <person name="Kuo A."/>
            <person name="Salamov A."/>
            <person name="Lipzen A."/>
            <person name="Labutti K."/>
            <person name="Barry K."/>
            <person name="Miao Y."/>
            <person name="Rahimi M.J."/>
            <person name="Shen Q."/>
            <person name="Grigoriev I.V."/>
            <person name="Kubicek C.P."/>
            <person name="Druzhinina I.S."/>
        </authorList>
    </citation>
    <scope>NUCLEOTIDE SEQUENCE [LARGE SCALE GENOMIC DNA]</scope>
    <source>
        <strain evidence="10 11">ATCC 18648</strain>
    </source>
</reference>
<organism evidence="10 11">
    <name type="scientific">Trichoderma longibrachiatum ATCC 18648</name>
    <dbReference type="NCBI Taxonomy" id="983965"/>
    <lineage>
        <taxon>Eukaryota</taxon>
        <taxon>Fungi</taxon>
        <taxon>Dikarya</taxon>
        <taxon>Ascomycota</taxon>
        <taxon>Pezizomycotina</taxon>
        <taxon>Sordariomycetes</taxon>
        <taxon>Hypocreomycetidae</taxon>
        <taxon>Hypocreales</taxon>
        <taxon>Hypocreaceae</taxon>
        <taxon>Trichoderma</taxon>
    </lineage>
</organism>
<evidence type="ECO:0000313" key="10">
    <source>
        <dbReference type="EMBL" id="PTB77799.1"/>
    </source>
</evidence>
<keyword evidence="7" id="KW-0539">Nucleus</keyword>
<dbReference type="SMART" id="SM00412">
    <property type="entry name" value="Cu_FIST"/>
    <property type="match status" value="1"/>
</dbReference>
<dbReference type="InterPro" id="IPR001083">
    <property type="entry name" value="Cu_fist_DNA-bd_dom"/>
</dbReference>
<comment type="subcellular location">
    <subcellularLocation>
        <location evidence="1">Nucleus</location>
    </subcellularLocation>
</comment>
<dbReference type="GO" id="GO:0006878">
    <property type="term" value="P:intracellular copper ion homeostasis"/>
    <property type="evidence" value="ECO:0007669"/>
    <property type="project" value="TreeGrafter"/>
</dbReference>
<dbReference type="Gene3D" id="3.90.430.10">
    <property type="entry name" value="Copper fist DNA-binding domain"/>
    <property type="match status" value="1"/>
</dbReference>
<evidence type="ECO:0000256" key="1">
    <source>
        <dbReference type="ARBA" id="ARBA00004123"/>
    </source>
</evidence>
<feature type="compositionally biased region" description="Basic and acidic residues" evidence="8">
    <location>
        <begin position="71"/>
        <end position="84"/>
    </location>
</feature>
<dbReference type="SUPFAM" id="SSF57879">
    <property type="entry name" value="Zinc domain conserved in yeast copper-regulated transcription factors"/>
    <property type="match status" value="1"/>
</dbReference>
<evidence type="ECO:0000256" key="5">
    <source>
        <dbReference type="ARBA" id="ARBA00023015"/>
    </source>
</evidence>
<dbReference type="Proteomes" id="UP000240760">
    <property type="component" value="Unassembled WGS sequence"/>
</dbReference>